<dbReference type="GO" id="GO:0006355">
    <property type="term" value="P:regulation of DNA-templated transcription"/>
    <property type="evidence" value="ECO:0007669"/>
    <property type="project" value="InterPro"/>
</dbReference>
<evidence type="ECO:0000313" key="2">
    <source>
        <dbReference type="Proteomes" id="UP000237105"/>
    </source>
</evidence>
<dbReference type="AlphaFoldDB" id="A0A2P5CG58"/>
<name>A0A2P5CG58_PARAD</name>
<reference evidence="2" key="1">
    <citation type="submission" date="2016-06" db="EMBL/GenBank/DDBJ databases">
        <title>Parallel loss of symbiosis genes in relatives of nitrogen-fixing non-legume Parasponia.</title>
        <authorList>
            <person name="Van Velzen R."/>
            <person name="Holmer R."/>
            <person name="Bu F."/>
            <person name="Rutten L."/>
            <person name="Van Zeijl A."/>
            <person name="Liu W."/>
            <person name="Santuari L."/>
            <person name="Cao Q."/>
            <person name="Sharma T."/>
            <person name="Shen D."/>
            <person name="Roswanjaya Y."/>
            <person name="Wardhani T."/>
            <person name="Kalhor M.S."/>
            <person name="Jansen J."/>
            <person name="Van den Hoogen J."/>
            <person name="Gungor B."/>
            <person name="Hartog M."/>
            <person name="Hontelez J."/>
            <person name="Verver J."/>
            <person name="Yang W.-C."/>
            <person name="Schijlen E."/>
            <person name="Repin R."/>
            <person name="Schilthuizen M."/>
            <person name="Schranz E."/>
            <person name="Heidstra R."/>
            <person name="Miyata K."/>
            <person name="Fedorova E."/>
            <person name="Kohlen W."/>
            <person name="Bisseling T."/>
            <person name="Smit S."/>
            <person name="Geurts R."/>
        </authorList>
    </citation>
    <scope>NUCLEOTIDE SEQUENCE [LARGE SCALE GENOMIC DNA]</scope>
    <source>
        <strain evidence="2">cv. WU1-14</strain>
    </source>
</reference>
<evidence type="ECO:0000313" key="1">
    <source>
        <dbReference type="EMBL" id="PON60033.1"/>
    </source>
</evidence>
<dbReference type="STRING" id="3476.A0A2P5CG58"/>
<comment type="caution">
    <text evidence="1">The sequence shown here is derived from an EMBL/GenBank/DDBJ whole genome shotgun (WGS) entry which is preliminary data.</text>
</comment>
<dbReference type="EMBL" id="JXTB01000134">
    <property type="protein sequence ID" value="PON60033.1"/>
    <property type="molecule type" value="Genomic_DNA"/>
</dbReference>
<dbReference type="PANTHER" id="PTHR33334:SF5">
    <property type="entry name" value="PROTEIN LNK2"/>
    <property type="match status" value="1"/>
</dbReference>
<dbReference type="PANTHER" id="PTHR33334">
    <property type="entry name" value="PROTEIN LNK1"/>
    <property type="match status" value="1"/>
</dbReference>
<dbReference type="Proteomes" id="UP000237105">
    <property type="component" value="Unassembled WGS sequence"/>
</dbReference>
<dbReference type="OrthoDB" id="1493569at2759"/>
<organism evidence="1 2">
    <name type="scientific">Parasponia andersonii</name>
    <name type="common">Sponia andersonii</name>
    <dbReference type="NCBI Taxonomy" id="3476"/>
    <lineage>
        <taxon>Eukaryota</taxon>
        <taxon>Viridiplantae</taxon>
        <taxon>Streptophyta</taxon>
        <taxon>Embryophyta</taxon>
        <taxon>Tracheophyta</taxon>
        <taxon>Spermatophyta</taxon>
        <taxon>Magnoliopsida</taxon>
        <taxon>eudicotyledons</taxon>
        <taxon>Gunneridae</taxon>
        <taxon>Pentapetalae</taxon>
        <taxon>rosids</taxon>
        <taxon>fabids</taxon>
        <taxon>Rosales</taxon>
        <taxon>Cannabaceae</taxon>
        <taxon>Parasponia</taxon>
    </lineage>
</organism>
<dbReference type="GO" id="GO:0007623">
    <property type="term" value="P:circadian rhythm"/>
    <property type="evidence" value="ECO:0007669"/>
    <property type="project" value="InterPro"/>
</dbReference>
<sequence length="154" mass="16821">MSWSLGGFTLGSHFIQVGFVPSFCMLGESLDSKASCDSNPRLPNTETETNPIDRTVAHLLFYRPLEFSGKQLETSESAALSAKLPFERRAPTVVNLPETLGRNSRCFGHQESEVGFVSVDPDQLKDSTHMDTTENFLNNGLADVGTIPATESSH</sequence>
<accession>A0A2P5CG58</accession>
<dbReference type="InterPro" id="IPR039928">
    <property type="entry name" value="LNK"/>
</dbReference>
<proteinExistence type="predicted"/>
<gene>
    <name evidence="1" type="ORF">PanWU01x14_155470</name>
</gene>
<keyword evidence="2" id="KW-1185">Reference proteome</keyword>
<protein>
    <submittedName>
        <fullName evidence="1">Uncharacterized protein</fullName>
    </submittedName>
</protein>